<organism evidence="1 2">
    <name type="scientific">Paenibacillus algicola</name>
    <dbReference type="NCBI Taxonomy" id="2565926"/>
    <lineage>
        <taxon>Bacteria</taxon>
        <taxon>Bacillati</taxon>
        <taxon>Bacillota</taxon>
        <taxon>Bacilli</taxon>
        <taxon>Bacillales</taxon>
        <taxon>Paenibacillaceae</taxon>
        <taxon>Paenibacillus</taxon>
    </lineage>
</organism>
<evidence type="ECO:0008006" key="3">
    <source>
        <dbReference type="Google" id="ProtNLM"/>
    </source>
</evidence>
<dbReference type="Pfam" id="PF10842">
    <property type="entry name" value="DUF2642"/>
    <property type="match status" value="1"/>
</dbReference>
<dbReference type="EMBL" id="CP040396">
    <property type="protein sequence ID" value="QCT01226.1"/>
    <property type="molecule type" value="Genomic_DNA"/>
</dbReference>
<protein>
    <recommendedName>
        <fullName evidence="3">DUF2642 domain-containing protein</fullName>
    </recommendedName>
</protein>
<reference evidence="1 2" key="1">
    <citation type="submission" date="2019-05" db="EMBL/GenBank/DDBJ databases">
        <authorList>
            <person name="Chen C."/>
        </authorList>
    </citation>
    <scope>NUCLEOTIDE SEQUENCE [LARGE SCALE GENOMIC DNA]</scope>
    <source>
        <strain evidence="1 2">HB172198</strain>
    </source>
</reference>
<sequence length="102" mass="11783">MGPYYQASPYTMAPQQMMGQQHQQHHQQMEHQPTTQPIVVYPVDPYVVEAFKSLIGKYVVLETTRGRIEGCVKQVKPDHVVLEVHGKMCFVRICEIVWIMPS</sequence>
<evidence type="ECO:0000313" key="1">
    <source>
        <dbReference type="EMBL" id="QCT01226.1"/>
    </source>
</evidence>
<dbReference type="InterPro" id="IPR020139">
    <property type="entry name" value="DUF2642"/>
</dbReference>
<accession>A0A4P8XFQ1</accession>
<dbReference type="Proteomes" id="UP000300879">
    <property type="component" value="Chromosome"/>
</dbReference>
<name>A0A4P8XFQ1_9BACL</name>
<dbReference type="KEGG" id="palo:E6C60_0503"/>
<gene>
    <name evidence="1" type="ORF">E6C60_0503</name>
</gene>
<keyword evidence="2" id="KW-1185">Reference proteome</keyword>
<proteinExistence type="predicted"/>
<dbReference type="AlphaFoldDB" id="A0A4P8XFQ1"/>
<evidence type="ECO:0000313" key="2">
    <source>
        <dbReference type="Proteomes" id="UP000300879"/>
    </source>
</evidence>